<organism evidence="3 4">
    <name type="scientific">Dolosigranulum pigrum</name>
    <dbReference type="NCBI Taxonomy" id="29394"/>
    <lineage>
        <taxon>Bacteria</taxon>
        <taxon>Bacillati</taxon>
        <taxon>Bacillota</taxon>
        <taxon>Bacilli</taxon>
        <taxon>Lactobacillales</taxon>
        <taxon>Carnobacteriaceae</taxon>
        <taxon>Dolosigranulum</taxon>
    </lineage>
</organism>
<dbReference type="EMBL" id="CP041626">
    <property type="protein sequence ID" value="QDO91032.1"/>
    <property type="molecule type" value="Genomic_DNA"/>
</dbReference>
<name>A0A516GHP4_9LACT</name>
<evidence type="ECO:0000313" key="4">
    <source>
        <dbReference type="Proteomes" id="UP000315953"/>
    </source>
</evidence>
<feature type="compositionally biased region" description="Polar residues" evidence="1">
    <location>
        <begin position="92"/>
        <end position="102"/>
    </location>
</feature>
<gene>
    <name evidence="3" type="ORF">FNV33_02825</name>
</gene>
<dbReference type="Pfam" id="PF01468">
    <property type="entry name" value="GA"/>
    <property type="match status" value="1"/>
</dbReference>
<feature type="region of interest" description="Disordered" evidence="1">
    <location>
        <begin position="61"/>
        <end position="102"/>
    </location>
</feature>
<dbReference type="Gene3D" id="1.20.5.420">
    <property type="entry name" value="Immunoglobulin FC, subunit C"/>
    <property type="match status" value="1"/>
</dbReference>
<accession>A0A516GHP4</accession>
<dbReference type="AlphaFoldDB" id="A0A516GHP4"/>
<evidence type="ECO:0000259" key="2">
    <source>
        <dbReference type="Pfam" id="PF01468"/>
    </source>
</evidence>
<evidence type="ECO:0000256" key="1">
    <source>
        <dbReference type="SAM" id="MobiDB-lite"/>
    </source>
</evidence>
<protein>
    <recommendedName>
        <fullName evidence="2">Protein G-related albumin-binding (GA) module domain-containing protein</fullName>
    </recommendedName>
</protein>
<sequence>MNQLEELTDDEKATYEADINEAETLEEVEGYVENAKEIENDKPKRTMTGDKAAGMVKVTTTNVNRHQQGGNMEKSKATSKRDRETKARWKRSNSNGDVTDQN</sequence>
<dbReference type="Proteomes" id="UP000315953">
    <property type="component" value="Chromosome"/>
</dbReference>
<dbReference type="InterPro" id="IPR002988">
    <property type="entry name" value="GA_module"/>
</dbReference>
<feature type="compositionally biased region" description="Polar residues" evidence="1">
    <location>
        <begin position="61"/>
        <end position="70"/>
    </location>
</feature>
<reference evidence="3 4" key="1">
    <citation type="submission" date="2019-07" db="EMBL/GenBank/DDBJ databases">
        <title>Genome assembly of a nasal isolate of Dolosigranulum pigrum from a chronic sinusitis patient.</title>
        <authorList>
            <person name="Baig S."/>
            <person name="Overballe-Petersen S."/>
            <person name="Kaspar U."/>
            <person name="Rendboe A."/>
            <person name="de Man T."/>
            <person name="Liu C."/>
            <person name="Price L.B."/>
            <person name="Stegger M."/>
            <person name="Becker K."/>
            <person name="Skytt Andersen P."/>
        </authorList>
    </citation>
    <scope>NUCLEOTIDE SEQUENCE [LARGE SCALE GENOMIC DNA]</scope>
    <source>
        <strain evidence="3 4">83VPs-KB5</strain>
    </source>
</reference>
<evidence type="ECO:0000313" key="3">
    <source>
        <dbReference type="EMBL" id="QDO91032.1"/>
    </source>
</evidence>
<dbReference type="KEGG" id="dpm:FNV33_02825"/>
<feature type="domain" description="Protein G-related albumin-binding (GA) module" evidence="2">
    <location>
        <begin position="2"/>
        <end position="39"/>
    </location>
</feature>
<feature type="compositionally biased region" description="Basic and acidic residues" evidence="1">
    <location>
        <begin position="73"/>
        <end position="87"/>
    </location>
</feature>
<proteinExistence type="predicted"/>